<evidence type="ECO:0000313" key="3">
    <source>
        <dbReference type="EMBL" id="CAG5128550.1"/>
    </source>
</evidence>
<dbReference type="SUPFAM" id="SSF50156">
    <property type="entry name" value="PDZ domain-like"/>
    <property type="match status" value="2"/>
</dbReference>
<dbReference type="PANTHER" id="PTHR11324">
    <property type="entry name" value="IL16-RELATED"/>
    <property type="match status" value="1"/>
</dbReference>
<feature type="non-terminal residue" evidence="3">
    <location>
        <position position="231"/>
    </location>
</feature>
<feature type="non-terminal residue" evidence="3">
    <location>
        <position position="1"/>
    </location>
</feature>
<evidence type="ECO:0000259" key="2">
    <source>
        <dbReference type="PROSITE" id="PS50106"/>
    </source>
</evidence>
<feature type="domain" description="PDZ" evidence="2">
    <location>
        <begin position="183"/>
        <end position="231"/>
    </location>
</feature>
<feature type="region of interest" description="Disordered" evidence="1">
    <location>
        <begin position="75"/>
        <end position="133"/>
    </location>
</feature>
<dbReference type="PANTHER" id="PTHR11324:SF16">
    <property type="entry name" value="PDZ DOMAIN-CONTAINING PROTEIN 2"/>
    <property type="match status" value="1"/>
</dbReference>
<gene>
    <name evidence="3" type="ORF">CUNI_LOCUS14108</name>
</gene>
<feature type="compositionally biased region" description="Polar residues" evidence="1">
    <location>
        <begin position="117"/>
        <end position="133"/>
    </location>
</feature>
<keyword evidence="4" id="KW-1185">Reference proteome</keyword>
<dbReference type="AlphaFoldDB" id="A0A8S3ZLH2"/>
<feature type="compositionally biased region" description="Polar residues" evidence="1">
    <location>
        <begin position="75"/>
        <end position="95"/>
    </location>
</feature>
<accession>A0A8S3ZLH2</accession>
<evidence type="ECO:0000256" key="1">
    <source>
        <dbReference type="SAM" id="MobiDB-lite"/>
    </source>
</evidence>
<dbReference type="Pfam" id="PF00595">
    <property type="entry name" value="PDZ"/>
    <property type="match status" value="1"/>
</dbReference>
<feature type="domain" description="PDZ" evidence="2">
    <location>
        <begin position="1"/>
        <end position="45"/>
    </location>
</feature>
<name>A0A8S3ZLH2_9EUPU</name>
<dbReference type="Proteomes" id="UP000678393">
    <property type="component" value="Unassembled WGS sequence"/>
</dbReference>
<protein>
    <recommendedName>
        <fullName evidence="2">PDZ domain-containing protein</fullName>
    </recommendedName>
</protein>
<proteinExistence type="predicted"/>
<dbReference type="PROSITE" id="PS50106">
    <property type="entry name" value="PDZ"/>
    <property type="match status" value="2"/>
</dbReference>
<reference evidence="3" key="1">
    <citation type="submission" date="2021-04" db="EMBL/GenBank/DDBJ databases">
        <authorList>
            <consortium name="Molecular Ecology Group"/>
        </authorList>
    </citation>
    <scope>NUCLEOTIDE SEQUENCE</scope>
</reference>
<dbReference type="InterPro" id="IPR036034">
    <property type="entry name" value="PDZ_sf"/>
</dbReference>
<dbReference type="EMBL" id="CAJHNH020003112">
    <property type="protein sequence ID" value="CAG5128550.1"/>
    <property type="molecule type" value="Genomic_DNA"/>
</dbReference>
<evidence type="ECO:0000313" key="4">
    <source>
        <dbReference type="Proteomes" id="UP000678393"/>
    </source>
</evidence>
<sequence>DGRLKRGDELLMINSQSLSGMTHQEAVDVLRNAQPLVQIIVASKIRKSSSVASPSHKFVEISQALLPQHFKTPQINSQESPKAQQQTEANKSPSVDSPAVESLQTEAVEDTQRVPDSGQQTSTDAHSGEMSSSLRLPEVVAQTPCGTIMKWEELFEKFQPVEDGTAPKVLNLPRPFRHSPPASITVFKGARGKGLGFSVVGGSDSPKGNLGIFVRRIFSHGVIAEDGRLKE</sequence>
<comment type="caution">
    <text evidence="3">The sequence shown here is derived from an EMBL/GenBank/DDBJ whole genome shotgun (WGS) entry which is preliminary data.</text>
</comment>
<dbReference type="OrthoDB" id="6022711at2759"/>
<organism evidence="3 4">
    <name type="scientific">Candidula unifasciata</name>
    <dbReference type="NCBI Taxonomy" id="100452"/>
    <lineage>
        <taxon>Eukaryota</taxon>
        <taxon>Metazoa</taxon>
        <taxon>Spiralia</taxon>
        <taxon>Lophotrochozoa</taxon>
        <taxon>Mollusca</taxon>
        <taxon>Gastropoda</taxon>
        <taxon>Heterobranchia</taxon>
        <taxon>Euthyneura</taxon>
        <taxon>Panpulmonata</taxon>
        <taxon>Eupulmonata</taxon>
        <taxon>Stylommatophora</taxon>
        <taxon>Helicina</taxon>
        <taxon>Helicoidea</taxon>
        <taxon>Geomitridae</taxon>
        <taxon>Candidula</taxon>
    </lineage>
</organism>
<dbReference type="InterPro" id="IPR001478">
    <property type="entry name" value="PDZ"/>
</dbReference>
<dbReference type="Gene3D" id="2.30.42.10">
    <property type="match status" value="2"/>
</dbReference>